<gene>
    <name evidence="2" type="ORF">CVT25_009053</name>
</gene>
<evidence type="ECO:0000313" key="2">
    <source>
        <dbReference type="EMBL" id="PPQ88865.1"/>
    </source>
</evidence>
<evidence type="ECO:0000313" key="3">
    <source>
        <dbReference type="Proteomes" id="UP000283269"/>
    </source>
</evidence>
<evidence type="ECO:0000256" key="1">
    <source>
        <dbReference type="SAM" id="MobiDB-lite"/>
    </source>
</evidence>
<keyword evidence="3" id="KW-1185">Reference proteome</keyword>
<name>A0A409XDP7_PSICY</name>
<dbReference type="InParanoid" id="A0A409XDP7"/>
<protein>
    <submittedName>
        <fullName evidence="2">Uncharacterized protein</fullName>
    </submittedName>
</protein>
<proteinExistence type="predicted"/>
<reference evidence="2 3" key="1">
    <citation type="journal article" date="2018" name="Evol. Lett.">
        <title>Horizontal gene cluster transfer increased hallucinogenic mushroom diversity.</title>
        <authorList>
            <person name="Reynolds H.T."/>
            <person name="Vijayakumar V."/>
            <person name="Gluck-Thaler E."/>
            <person name="Korotkin H.B."/>
            <person name="Matheny P.B."/>
            <person name="Slot J.C."/>
        </authorList>
    </citation>
    <scope>NUCLEOTIDE SEQUENCE [LARGE SCALE GENOMIC DNA]</scope>
    <source>
        <strain evidence="2 3">2631</strain>
    </source>
</reference>
<comment type="caution">
    <text evidence="2">The sequence shown here is derived from an EMBL/GenBank/DDBJ whole genome shotgun (WGS) entry which is preliminary data.</text>
</comment>
<accession>A0A409XDP7</accession>
<dbReference type="EMBL" id="NHYD01001996">
    <property type="protein sequence ID" value="PPQ88865.1"/>
    <property type="molecule type" value="Genomic_DNA"/>
</dbReference>
<organism evidence="2 3">
    <name type="scientific">Psilocybe cyanescens</name>
    <dbReference type="NCBI Taxonomy" id="93625"/>
    <lineage>
        <taxon>Eukaryota</taxon>
        <taxon>Fungi</taxon>
        <taxon>Dikarya</taxon>
        <taxon>Basidiomycota</taxon>
        <taxon>Agaricomycotina</taxon>
        <taxon>Agaricomycetes</taxon>
        <taxon>Agaricomycetidae</taxon>
        <taxon>Agaricales</taxon>
        <taxon>Agaricineae</taxon>
        <taxon>Strophariaceae</taxon>
        <taxon>Psilocybe</taxon>
    </lineage>
</organism>
<feature type="region of interest" description="Disordered" evidence="1">
    <location>
        <begin position="280"/>
        <end position="301"/>
    </location>
</feature>
<dbReference type="Proteomes" id="UP000283269">
    <property type="component" value="Unassembled WGS sequence"/>
</dbReference>
<dbReference type="AlphaFoldDB" id="A0A409XDP7"/>
<sequence length="388" mass="41489">MLANNIAVKQPALGPHRQVAAAAYPETLDDVLITCRSCSMAINVADELSDLMLLLILSQKWTWGAKLTLIDLKALAEYLMARKLPHSDYVNPLSDGTIRADSADSVGILSVPNIITLLPTVFTTTWRTTDTLVNVHQCSHLAPAFIDNLFSGPITHHTAVSIDSQSAPTLSFVSTAAEAAAAWNLLSDEDEDNVVVPANALPTNKDSSVELSSASPQHTFHTGAADLAVAWAISSDEDLASNMASADSVSSIEADDHVLPHENQSILAVVDTTDAAAVWSKSSDSSANDGSGPAAKPQNSSILPIPITPPVGLAELTCLSPAYFSMNAALVHMAVDFYYSILYYHSSFLYPYLFDFVDDTWLPAVEDIRDSNNGQQAADADDAEEFIL</sequence>
<feature type="compositionally biased region" description="Low complexity" evidence="1">
    <location>
        <begin position="280"/>
        <end position="295"/>
    </location>
</feature>